<protein>
    <submittedName>
        <fullName evidence="1">Uncharacterized protein</fullName>
    </submittedName>
</protein>
<evidence type="ECO:0000313" key="2">
    <source>
        <dbReference type="Proteomes" id="UP001444661"/>
    </source>
</evidence>
<reference evidence="1 2" key="1">
    <citation type="submission" date="2023-01" db="EMBL/GenBank/DDBJ databases">
        <title>Analysis of 21 Apiospora genomes using comparative genomics revels a genus with tremendous synthesis potential of carbohydrate active enzymes and secondary metabolites.</title>
        <authorList>
            <person name="Sorensen T."/>
        </authorList>
    </citation>
    <scope>NUCLEOTIDE SEQUENCE [LARGE SCALE GENOMIC DNA]</scope>
    <source>
        <strain evidence="1 2">CBS 33761</strain>
    </source>
</reference>
<organism evidence="1 2">
    <name type="scientific">Apiospora rasikravindrae</name>
    <dbReference type="NCBI Taxonomy" id="990691"/>
    <lineage>
        <taxon>Eukaryota</taxon>
        <taxon>Fungi</taxon>
        <taxon>Dikarya</taxon>
        <taxon>Ascomycota</taxon>
        <taxon>Pezizomycotina</taxon>
        <taxon>Sordariomycetes</taxon>
        <taxon>Xylariomycetidae</taxon>
        <taxon>Amphisphaeriales</taxon>
        <taxon>Apiosporaceae</taxon>
        <taxon>Apiospora</taxon>
    </lineage>
</organism>
<keyword evidence="2" id="KW-1185">Reference proteome</keyword>
<sequence length="313" mass="34050">MQPTKLRSIQRDCSKYVLGWFEQANVMLGTSSLDTANKRTWSNGTRSRHRTAHREGFEGGGQISFSLEPINIALQAINTWKFHSNVQSYQAPDQYIQAIRLSSRKVATVIDTRSKQAWLIPFLSLVLHLCHRYFQEVRLSDEVGNPIPFAEPLPDGAVSAIRTLEGKDDVVVLGRSGEPDCENLRQLFLRINTNLLDTSGTREQPKGDAICASELMDAVVQLATGSVLKELTASGDACAWQDLAGKADVIGVCSGIGEAIQPIVAPGTPVRPGCECLHLPHSLYLLAAHSKYAKLRGNFLIGVPCGGGSKPTS</sequence>
<gene>
    <name evidence="1" type="ORF">PG993_013416</name>
</gene>
<dbReference type="Proteomes" id="UP001444661">
    <property type="component" value="Unassembled WGS sequence"/>
</dbReference>
<proteinExistence type="predicted"/>
<dbReference type="EMBL" id="JAQQWK010000012">
    <property type="protein sequence ID" value="KAK8022649.1"/>
    <property type="molecule type" value="Genomic_DNA"/>
</dbReference>
<accession>A0ABR1RXJ8</accession>
<name>A0ABR1RXJ8_9PEZI</name>
<comment type="caution">
    <text evidence="1">The sequence shown here is derived from an EMBL/GenBank/DDBJ whole genome shotgun (WGS) entry which is preliminary data.</text>
</comment>
<evidence type="ECO:0000313" key="1">
    <source>
        <dbReference type="EMBL" id="KAK8022649.1"/>
    </source>
</evidence>